<dbReference type="AlphaFoldDB" id="A0AAV9X7G2"/>
<sequence length="236" mass="26194">MSSIEGSSLSGEENYESYFVKRFTTKYTLWKPNDSEMPIFKFDGTRAYPDDPSTEKSEFEVTRVNDKIQLTCSDPLNPSYTVLAYNKKQRIEIRTAPELSAGGTTTDTIPLDWYYHFSKPKLIDLKFASGKLYRWLWGGVGSFRLVDKTKGSASKDTLVAAMKVFKEAVIIISITDAAYEKGSRLTDEIILLSAVGVVKKCEKDLIQMGPTGAGSAANVAAMTTTAIFWGQASSWQ</sequence>
<proteinExistence type="predicted"/>
<comment type="caution">
    <text evidence="1">The sequence shown here is derived from an EMBL/GenBank/DDBJ whole genome shotgun (WGS) entry which is preliminary data.</text>
</comment>
<evidence type="ECO:0000313" key="1">
    <source>
        <dbReference type="EMBL" id="KAK6537104.1"/>
    </source>
</evidence>
<organism evidence="1 2">
    <name type="scientific">Orbilia ellipsospora</name>
    <dbReference type="NCBI Taxonomy" id="2528407"/>
    <lineage>
        <taxon>Eukaryota</taxon>
        <taxon>Fungi</taxon>
        <taxon>Dikarya</taxon>
        <taxon>Ascomycota</taxon>
        <taxon>Pezizomycotina</taxon>
        <taxon>Orbiliomycetes</taxon>
        <taxon>Orbiliales</taxon>
        <taxon>Orbiliaceae</taxon>
        <taxon>Orbilia</taxon>
    </lineage>
</organism>
<keyword evidence="2" id="KW-1185">Reference proteome</keyword>
<gene>
    <name evidence="1" type="ORF">TWF694_011304</name>
</gene>
<accession>A0AAV9X7G2</accession>
<dbReference type="EMBL" id="JAVHJO010000009">
    <property type="protein sequence ID" value="KAK6537104.1"/>
    <property type="molecule type" value="Genomic_DNA"/>
</dbReference>
<name>A0AAV9X7G2_9PEZI</name>
<evidence type="ECO:0000313" key="2">
    <source>
        <dbReference type="Proteomes" id="UP001365542"/>
    </source>
</evidence>
<dbReference type="Proteomes" id="UP001365542">
    <property type="component" value="Unassembled WGS sequence"/>
</dbReference>
<reference evidence="1 2" key="1">
    <citation type="submission" date="2019-10" db="EMBL/GenBank/DDBJ databases">
        <authorList>
            <person name="Palmer J.M."/>
        </authorList>
    </citation>
    <scope>NUCLEOTIDE SEQUENCE [LARGE SCALE GENOMIC DNA]</scope>
    <source>
        <strain evidence="1 2">TWF694</strain>
    </source>
</reference>
<protein>
    <submittedName>
        <fullName evidence="1">Uncharacterized protein</fullName>
    </submittedName>
</protein>